<keyword evidence="6" id="KW-1185">Reference proteome</keyword>
<evidence type="ECO:0000256" key="3">
    <source>
        <dbReference type="SAM" id="SignalP"/>
    </source>
</evidence>
<organism evidence="5 6">
    <name type="scientific">Sphingoaurantiacus capsulatus</name>
    <dbReference type="NCBI Taxonomy" id="1771310"/>
    <lineage>
        <taxon>Bacteria</taxon>
        <taxon>Pseudomonadati</taxon>
        <taxon>Pseudomonadota</taxon>
        <taxon>Alphaproteobacteria</taxon>
        <taxon>Sphingomonadales</taxon>
        <taxon>Sphingosinicellaceae</taxon>
        <taxon>Sphingoaurantiacus</taxon>
    </lineage>
</organism>
<proteinExistence type="predicted"/>
<dbReference type="Proteomes" id="UP001595615">
    <property type="component" value="Unassembled WGS sequence"/>
</dbReference>
<evidence type="ECO:0000259" key="4">
    <source>
        <dbReference type="Pfam" id="PF04355"/>
    </source>
</evidence>
<dbReference type="InterPro" id="IPR007450">
    <property type="entry name" value="BamE_dom"/>
</dbReference>
<evidence type="ECO:0000256" key="2">
    <source>
        <dbReference type="ARBA" id="ARBA00023136"/>
    </source>
</evidence>
<keyword evidence="1 3" id="KW-0732">Signal</keyword>
<name>A0ABV7XBC7_9SPHN</name>
<dbReference type="Gene3D" id="3.30.1450.10">
    <property type="match status" value="1"/>
</dbReference>
<keyword evidence="2" id="KW-0472">Membrane</keyword>
<reference evidence="6" key="1">
    <citation type="journal article" date="2019" name="Int. J. Syst. Evol. Microbiol.">
        <title>The Global Catalogue of Microorganisms (GCM) 10K type strain sequencing project: providing services to taxonomists for standard genome sequencing and annotation.</title>
        <authorList>
            <consortium name="The Broad Institute Genomics Platform"/>
            <consortium name="The Broad Institute Genome Sequencing Center for Infectious Disease"/>
            <person name="Wu L."/>
            <person name="Ma J."/>
        </authorList>
    </citation>
    <scope>NUCLEOTIDE SEQUENCE [LARGE SCALE GENOMIC DNA]</scope>
    <source>
        <strain evidence="6">KCTC 42644</strain>
    </source>
</reference>
<protein>
    <submittedName>
        <fullName evidence="5">Outer membrane protein assembly factor BamE</fullName>
    </submittedName>
</protein>
<dbReference type="EMBL" id="JBHRXV010000004">
    <property type="protein sequence ID" value="MFC3711959.1"/>
    <property type="molecule type" value="Genomic_DNA"/>
</dbReference>
<dbReference type="RefSeq" id="WP_380857928.1">
    <property type="nucleotide sequence ID" value="NZ_JBHRXV010000004.1"/>
</dbReference>
<evidence type="ECO:0000313" key="5">
    <source>
        <dbReference type="EMBL" id="MFC3711959.1"/>
    </source>
</evidence>
<gene>
    <name evidence="5" type="ORF">ACFOMD_05220</name>
</gene>
<accession>A0ABV7XBC7</accession>
<feature type="signal peptide" evidence="3">
    <location>
        <begin position="1"/>
        <end position="20"/>
    </location>
</feature>
<evidence type="ECO:0000313" key="6">
    <source>
        <dbReference type="Proteomes" id="UP001595615"/>
    </source>
</evidence>
<comment type="caution">
    <text evidence="5">The sequence shown here is derived from an EMBL/GenBank/DDBJ whole genome shotgun (WGS) entry which is preliminary data.</text>
</comment>
<feature type="domain" description="Outer membrane protein assembly factor BamE" evidence="4">
    <location>
        <begin position="27"/>
        <end position="101"/>
    </location>
</feature>
<sequence>MRKLVMVSMLIGLGVLPACTRTTNTMGYIVDEVLVAEVKPGIDNRASVEKALGKPSIAGQWDDKTWYYVSRNTKQTAFLMPKPTEQSIIAVSFDAKGNVASVNRRGLEQVANVDPVNDKTPTLGRETGVLEDLFGNIGRFGSAGSAGGPPQ</sequence>
<evidence type="ECO:0000256" key="1">
    <source>
        <dbReference type="ARBA" id="ARBA00022729"/>
    </source>
</evidence>
<dbReference type="Pfam" id="PF04355">
    <property type="entry name" value="BamE"/>
    <property type="match status" value="1"/>
</dbReference>
<feature type="chain" id="PRO_5047145667" evidence="3">
    <location>
        <begin position="21"/>
        <end position="151"/>
    </location>
</feature>
<dbReference type="InterPro" id="IPR037873">
    <property type="entry name" value="BamE-like"/>
</dbReference>